<evidence type="ECO:0000313" key="5">
    <source>
        <dbReference type="EMBL" id="VFT89585.1"/>
    </source>
</evidence>
<feature type="domain" description="EGF-like" evidence="2 3">
    <location>
        <begin position="476"/>
        <end position="487"/>
    </location>
</feature>
<accession>A0A485KX60</accession>
<dbReference type="PANTHER" id="PTHR23244">
    <property type="entry name" value="KELCH REPEAT DOMAIN"/>
    <property type="match status" value="1"/>
</dbReference>
<evidence type="ECO:0000259" key="3">
    <source>
        <dbReference type="PROSITE" id="PS01186"/>
    </source>
</evidence>
<evidence type="ECO:0000313" key="4">
    <source>
        <dbReference type="EMBL" id="KAF0696542.1"/>
    </source>
</evidence>
<dbReference type="SUPFAM" id="SSF117281">
    <property type="entry name" value="Kelch motif"/>
    <property type="match status" value="1"/>
</dbReference>
<name>A0A485KX60_9STRA</name>
<keyword evidence="6" id="KW-1185">Reference proteome</keyword>
<evidence type="ECO:0000259" key="2">
    <source>
        <dbReference type="PROSITE" id="PS00022"/>
    </source>
</evidence>
<gene>
    <name evidence="5" type="primary">Aste57867_12735</name>
    <name evidence="4" type="ORF">As57867_012687</name>
    <name evidence="5" type="ORF">ASTE57867_12735</name>
</gene>
<dbReference type="InterPro" id="IPR000742">
    <property type="entry name" value="EGF"/>
</dbReference>
<dbReference type="EMBL" id="VJMH01005388">
    <property type="protein sequence ID" value="KAF0696542.1"/>
    <property type="molecule type" value="Genomic_DNA"/>
</dbReference>
<keyword evidence="1" id="KW-0732">Signal</keyword>
<dbReference type="PROSITE" id="PS01186">
    <property type="entry name" value="EGF_2"/>
    <property type="match status" value="1"/>
</dbReference>
<proteinExistence type="predicted"/>
<organism evidence="5 6">
    <name type="scientific">Aphanomyces stellatus</name>
    <dbReference type="NCBI Taxonomy" id="120398"/>
    <lineage>
        <taxon>Eukaryota</taxon>
        <taxon>Sar</taxon>
        <taxon>Stramenopiles</taxon>
        <taxon>Oomycota</taxon>
        <taxon>Saprolegniomycetes</taxon>
        <taxon>Saprolegniales</taxon>
        <taxon>Verrucalvaceae</taxon>
        <taxon>Aphanomyces</taxon>
    </lineage>
</organism>
<reference evidence="4" key="2">
    <citation type="submission" date="2019-06" db="EMBL/GenBank/DDBJ databases">
        <title>Genomics analysis of Aphanomyces spp. identifies a new class of oomycete effector associated with host adaptation.</title>
        <authorList>
            <person name="Gaulin E."/>
        </authorList>
    </citation>
    <scope>NUCLEOTIDE SEQUENCE</scope>
    <source>
        <strain evidence="4">CBS 578.67</strain>
    </source>
</reference>
<evidence type="ECO:0000256" key="1">
    <source>
        <dbReference type="SAM" id="SignalP"/>
    </source>
</evidence>
<dbReference type="CDD" id="cd00054">
    <property type="entry name" value="EGF_CA"/>
    <property type="match status" value="1"/>
</dbReference>
<dbReference type="Proteomes" id="UP000332933">
    <property type="component" value="Unassembled WGS sequence"/>
</dbReference>
<dbReference type="EMBL" id="CAADRA010005409">
    <property type="protein sequence ID" value="VFT89585.1"/>
    <property type="molecule type" value="Genomic_DNA"/>
</dbReference>
<dbReference type="OrthoDB" id="59517at2759"/>
<reference evidence="5 6" key="1">
    <citation type="submission" date="2019-03" db="EMBL/GenBank/DDBJ databases">
        <authorList>
            <person name="Gaulin E."/>
            <person name="Dumas B."/>
        </authorList>
    </citation>
    <scope>NUCLEOTIDE SEQUENCE [LARGE SCALE GENOMIC DNA]</scope>
    <source>
        <strain evidence="5">CBS 568.67</strain>
    </source>
</reference>
<feature type="chain" id="PRO_5036116226" evidence="1">
    <location>
        <begin position="20"/>
        <end position="518"/>
    </location>
</feature>
<feature type="signal peptide" evidence="1">
    <location>
        <begin position="1"/>
        <end position="19"/>
    </location>
</feature>
<dbReference type="PROSITE" id="PS00022">
    <property type="entry name" value="EGF_1"/>
    <property type="match status" value="1"/>
</dbReference>
<dbReference type="AlphaFoldDB" id="A0A485KX60"/>
<protein>
    <submittedName>
        <fullName evidence="5">Aste57867_12735 protein</fullName>
    </submittedName>
</protein>
<evidence type="ECO:0000313" key="6">
    <source>
        <dbReference type="Proteomes" id="UP000332933"/>
    </source>
</evidence>
<dbReference type="InterPro" id="IPR015915">
    <property type="entry name" value="Kelch-typ_b-propeller"/>
</dbReference>
<dbReference type="PANTHER" id="PTHR23244:SF471">
    <property type="entry name" value="GUANINE NUCLEOTIDE-BINDING PROTEIN SUBUNIT BETA 1-RELATED"/>
    <property type="match status" value="1"/>
</dbReference>
<sequence length="518" mass="56041">MAPRSRWIAGSLLLYLVQGNPCSTTPSVTNTWDFLPSSAAGFDPRDGHASVKFLNKLWVVGGQTGSYTTRQLIQTTRRSDVWMSVDGNNWTQVIDESIFPRRFGHTLTVFPEKTMNNAPLMVLMGGFSPIPANDIWYTQDGVTWTQVNYTVPWSPRGWHCAFVYNNYLWVAGGSPLNNQVWATDSIVQGTWRQMPDADWSIRAGHSCVNHQTKNATLGDASTQDLIVVLAGWGDGSASFNDVWSMDTSYTWTQLTPAAPWPIRAWTAALSFHSMTQDDAILGPRLWIFGGGRIGIGVNLMFTYSDVWQSRDGINWIGTSSDRLGESTVQWCQVTVGDNKVCVGKWGHTVLAHTRPVAGGGTVNVCGTQCWTNDKTTFLAGTIIGQCNSSIPPPTSATSTSLVGNIYQVSTTNSDGCGSCATARYYTTPSVPAVVFIGGSSGDEKVSDVFRSTDYFLCESGGVMCSNQGFCGAGGACVCDPGYCGDYCDQTVPPSLAMRDATVSMWLVGLVLAMGSMAM</sequence>
<dbReference type="Gene3D" id="2.120.10.80">
    <property type="entry name" value="Kelch-type beta propeller"/>
    <property type="match status" value="2"/>
</dbReference>